<gene>
    <name evidence="1" type="ORF">HAX54_000760</name>
</gene>
<evidence type="ECO:0000313" key="1">
    <source>
        <dbReference type="EMBL" id="MCE3215076.1"/>
    </source>
</evidence>
<proteinExistence type="predicted"/>
<reference evidence="1 2" key="1">
    <citation type="journal article" date="2021" name="BMC Genomics">
        <title>Datura genome reveals duplications of psychoactive alkaloid biosynthetic genes and high mutation rate following tissue culture.</title>
        <authorList>
            <person name="Rajewski A."/>
            <person name="Carter-House D."/>
            <person name="Stajich J."/>
            <person name="Litt A."/>
        </authorList>
    </citation>
    <scope>NUCLEOTIDE SEQUENCE [LARGE SCALE GENOMIC DNA]</scope>
    <source>
        <strain evidence="1">AR-01</strain>
    </source>
</reference>
<sequence length="74" mass="8823">MGATSTNIMKEWERKIEMRDRKITSIMELFEMITRKEMDTKIWSANAIRMVDRLEKFEDEKKLKALGDKDIGIK</sequence>
<comment type="caution">
    <text evidence="1">The sequence shown here is derived from an EMBL/GenBank/DDBJ whole genome shotgun (WGS) entry which is preliminary data.</text>
</comment>
<accession>A0ABS8WU70</accession>
<keyword evidence="2" id="KW-1185">Reference proteome</keyword>
<feature type="non-terminal residue" evidence="1">
    <location>
        <position position="74"/>
    </location>
</feature>
<organism evidence="1 2">
    <name type="scientific">Datura stramonium</name>
    <name type="common">Jimsonweed</name>
    <name type="synonym">Common thornapple</name>
    <dbReference type="NCBI Taxonomy" id="4076"/>
    <lineage>
        <taxon>Eukaryota</taxon>
        <taxon>Viridiplantae</taxon>
        <taxon>Streptophyta</taxon>
        <taxon>Embryophyta</taxon>
        <taxon>Tracheophyta</taxon>
        <taxon>Spermatophyta</taxon>
        <taxon>Magnoliopsida</taxon>
        <taxon>eudicotyledons</taxon>
        <taxon>Gunneridae</taxon>
        <taxon>Pentapetalae</taxon>
        <taxon>asterids</taxon>
        <taxon>lamiids</taxon>
        <taxon>Solanales</taxon>
        <taxon>Solanaceae</taxon>
        <taxon>Solanoideae</taxon>
        <taxon>Datureae</taxon>
        <taxon>Datura</taxon>
    </lineage>
</organism>
<protein>
    <submittedName>
        <fullName evidence="1">Uncharacterized protein</fullName>
    </submittedName>
</protein>
<dbReference type="EMBL" id="JACEIK010010245">
    <property type="protein sequence ID" value="MCE3215076.1"/>
    <property type="molecule type" value="Genomic_DNA"/>
</dbReference>
<evidence type="ECO:0000313" key="2">
    <source>
        <dbReference type="Proteomes" id="UP000823775"/>
    </source>
</evidence>
<name>A0ABS8WU70_DATST</name>
<dbReference type="Proteomes" id="UP000823775">
    <property type="component" value="Unassembled WGS sequence"/>
</dbReference>